<organism evidence="2 3">
    <name type="scientific">Agrobacterium tumefaciens</name>
    <dbReference type="NCBI Taxonomy" id="358"/>
    <lineage>
        <taxon>Bacteria</taxon>
        <taxon>Pseudomonadati</taxon>
        <taxon>Pseudomonadota</taxon>
        <taxon>Alphaproteobacteria</taxon>
        <taxon>Hyphomicrobiales</taxon>
        <taxon>Rhizobiaceae</taxon>
        <taxon>Rhizobium/Agrobacterium group</taxon>
        <taxon>Agrobacterium</taxon>
        <taxon>Agrobacterium tumefaciens complex</taxon>
    </lineage>
</organism>
<keyword evidence="1" id="KW-0812">Transmembrane</keyword>
<keyword evidence="1" id="KW-1133">Transmembrane helix</keyword>
<feature type="transmembrane region" description="Helical" evidence="1">
    <location>
        <begin position="6"/>
        <end position="28"/>
    </location>
</feature>
<name>A0A546XZA9_AGRTU</name>
<dbReference type="Proteomes" id="UP000317023">
    <property type="component" value="Unassembled WGS sequence"/>
</dbReference>
<evidence type="ECO:0000313" key="2">
    <source>
        <dbReference type="EMBL" id="TRB06036.1"/>
    </source>
</evidence>
<evidence type="ECO:0000313" key="3">
    <source>
        <dbReference type="Proteomes" id="UP000317023"/>
    </source>
</evidence>
<protein>
    <submittedName>
        <fullName evidence="2">DUF2269 domain-containing protein</fullName>
    </submittedName>
</protein>
<dbReference type="RefSeq" id="WP_142856941.1">
    <property type="nucleotide sequence ID" value="NZ_SGOE01000003.1"/>
</dbReference>
<sequence>MTLEELLRLAHVIGATVLFGTGAGIAFFMVMARRTANPALIAHVAGTVVIADTIFTATAAIIQPVTGYLLARTIGWPLTEGWIALSLGLYVFTGIFWLPVVWIQIQLRNIARDCAATGQALPAQWFRLYRIWFACGFPAFFAVLGIIWLMLNKPDIALFG</sequence>
<dbReference type="EMBL" id="SGOE01000003">
    <property type="protein sequence ID" value="TRB06036.1"/>
    <property type="molecule type" value="Genomic_DNA"/>
</dbReference>
<dbReference type="Pfam" id="PF10027">
    <property type="entry name" value="DUF2269"/>
    <property type="match status" value="1"/>
</dbReference>
<keyword evidence="1" id="KW-0472">Membrane</keyword>
<reference evidence="2 3" key="1">
    <citation type="journal article" date="2019" name="Appl. Microbiol. Biotechnol.">
        <title>Differential efficiency of wild type rhizogenic strains for rol gene transformation of plants.</title>
        <authorList>
            <person name="Desmet S."/>
            <person name="De Keyser E."/>
            <person name="Van Vaerenbergh J."/>
            <person name="Baeyen S."/>
            <person name="Van Huylenbroeck J."/>
            <person name="Geelen D."/>
            <person name="Dhooghe E."/>
        </authorList>
    </citation>
    <scope>NUCLEOTIDE SEQUENCE [LARGE SCALE GENOMIC DNA]</scope>
    <source>
        <strain evidence="2 3">MAFF210266</strain>
    </source>
</reference>
<comment type="caution">
    <text evidence="2">The sequence shown here is derived from an EMBL/GenBank/DDBJ whole genome shotgun (WGS) entry which is preliminary data.</text>
</comment>
<dbReference type="InterPro" id="IPR018729">
    <property type="entry name" value="DUF2269_transmembrane"/>
</dbReference>
<accession>A0A546XZA9</accession>
<gene>
    <name evidence="2" type="ORF">EXN61_12550</name>
</gene>
<proteinExistence type="predicted"/>
<dbReference type="AlphaFoldDB" id="A0A546XZA9"/>
<feature type="transmembrane region" description="Helical" evidence="1">
    <location>
        <begin position="82"/>
        <end position="103"/>
    </location>
</feature>
<evidence type="ECO:0000256" key="1">
    <source>
        <dbReference type="SAM" id="Phobius"/>
    </source>
</evidence>
<feature type="transmembrane region" description="Helical" evidence="1">
    <location>
        <begin position="40"/>
        <end position="62"/>
    </location>
</feature>
<feature type="transmembrane region" description="Helical" evidence="1">
    <location>
        <begin position="131"/>
        <end position="151"/>
    </location>
</feature>